<evidence type="ECO:0000313" key="14">
    <source>
        <dbReference type="EMBL" id="MFC3607741.1"/>
    </source>
</evidence>
<protein>
    <submittedName>
        <fullName evidence="14">Methyl-accepting chemotaxis protein</fullName>
    </submittedName>
</protein>
<dbReference type="PROSITE" id="PS51753">
    <property type="entry name" value="HBM"/>
    <property type="match status" value="1"/>
</dbReference>
<feature type="coiled-coil region" evidence="9">
    <location>
        <begin position="342"/>
        <end position="369"/>
    </location>
</feature>
<evidence type="ECO:0000259" key="12">
    <source>
        <dbReference type="PROSITE" id="PS50885"/>
    </source>
</evidence>
<dbReference type="InterPro" id="IPR003660">
    <property type="entry name" value="HAMP_dom"/>
</dbReference>
<evidence type="ECO:0000259" key="13">
    <source>
        <dbReference type="PROSITE" id="PS51753"/>
    </source>
</evidence>
<dbReference type="SMART" id="SM00283">
    <property type="entry name" value="MA"/>
    <property type="match status" value="1"/>
</dbReference>
<keyword evidence="3 10" id="KW-0812">Transmembrane</keyword>
<dbReference type="Pfam" id="PF00015">
    <property type="entry name" value="MCPsignal"/>
    <property type="match status" value="1"/>
</dbReference>
<dbReference type="RefSeq" id="WP_386363436.1">
    <property type="nucleotide sequence ID" value="NZ_JBHRXZ010000017.1"/>
</dbReference>
<comment type="similarity">
    <text evidence="7">Belongs to the methyl-accepting chemotaxis (MCP) protein family.</text>
</comment>
<evidence type="ECO:0000313" key="15">
    <source>
        <dbReference type="Proteomes" id="UP001595630"/>
    </source>
</evidence>
<dbReference type="PROSITE" id="PS50111">
    <property type="entry name" value="CHEMOTAXIS_TRANSDUC_2"/>
    <property type="match status" value="1"/>
</dbReference>
<feature type="transmembrane region" description="Helical" evidence="10">
    <location>
        <begin position="20"/>
        <end position="41"/>
    </location>
</feature>
<dbReference type="Pfam" id="PF16591">
    <property type="entry name" value="HBM"/>
    <property type="match status" value="1"/>
</dbReference>
<keyword evidence="15" id="KW-1185">Reference proteome</keyword>
<feature type="transmembrane region" description="Helical" evidence="10">
    <location>
        <begin position="296"/>
        <end position="315"/>
    </location>
</feature>
<proteinExistence type="inferred from homology"/>
<evidence type="ECO:0000256" key="7">
    <source>
        <dbReference type="ARBA" id="ARBA00029447"/>
    </source>
</evidence>
<dbReference type="Pfam" id="PF00672">
    <property type="entry name" value="HAMP"/>
    <property type="match status" value="1"/>
</dbReference>
<dbReference type="InterPro" id="IPR004090">
    <property type="entry name" value="Chemotax_Me-accpt_rcpt"/>
</dbReference>
<comment type="subcellular location">
    <subcellularLocation>
        <location evidence="1">Membrane</location>
    </subcellularLocation>
</comment>
<dbReference type="CDD" id="cd06225">
    <property type="entry name" value="HAMP"/>
    <property type="match status" value="1"/>
</dbReference>
<dbReference type="SUPFAM" id="SSF58104">
    <property type="entry name" value="Methyl-accepting chemotaxis protein (MCP) signaling domain"/>
    <property type="match status" value="1"/>
</dbReference>
<feature type="coiled-coil region" evidence="9">
    <location>
        <begin position="71"/>
        <end position="148"/>
    </location>
</feature>
<evidence type="ECO:0000256" key="2">
    <source>
        <dbReference type="ARBA" id="ARBA00022500"/>
    </source>
</evidence>
<keyword evidence="6 8" id="KW-0807">Transducer</keyword>
<dbReference type="InterPro" id="IPR032255">
    <property type="entry name" value="HBM"/>
</dbReference>
<dbReference type="PANTHER" id="PTHR32089">
    <property type="entry name" value="METHYL-ACCEPTING CHEMOTAXIS PROTEIN MCPB"/>
    <property type="match status" value="1"/>
</dbReference>
<keyword evidence="9" id="KW-0175">Coiled coil</keyword>
<feature type="domain" description="HAMP" evidence="12">
    <location>
        <begin position="316"/>
        <end position="368"/>
    </location>
</feature>
<evidence type="ECO:0000256" key="8">
    <source>
        <dbReference type="PROSITE-ProRule" id="PRU00284"/>
    </source>
</evidence>
<evidence type="ECO:0000256" key="9">
    <source>
        <dbReference type="SAM" id="Coils"/>
    </source>
</evidence>
<dbReference type="InterPro" id="IPR004089">
    <property type="entry name" value="MCPsignal_dom"/>
</dbReference>
<keyword evidence="2" id="KW-0145">Chemotaxis</keyword>
<dbReference type="CDD" id="cd11386">
    <property type="entry name" value="MCP_signal"/>
    <property type="match status" value="1"/>
</dbReference>
<dbReference type="PROSITE" id="PS50885">
    <property type="entry name" value="HAMP"/>
    <property type="match status" value="1"/>
</dbReference>
<dbReference type="Gene3D" id="6.10.340.10">
    <property type="match status" value="1"/>
</dbReference>
<feature type="domain" description="Methyl-accepting transducer" evidence="11">
    <location>
        <begin position="373"/>
        <end position="609"/>
    </location>
</feature>
<evidence type="ECO:0000256" key="5">
    <source>
        <dbReference type="ARBA" id="ARBA00023136"/>
    </source>
</evidence>
<evidence type="ECO:0000256" key="1">
    <source>
        <dbReference type="ARBA" id="ARBA00004370"/>
    </source>
</evidence>
<reference evidence="15" key="1">
    <citation type="journal article" date="2019" name="Int. J. Syst. Evol. Microbiol.">
        <title>The Global Catalogue of Microorganisms (GCM) 10K type strain sequencing project: providing services to taxonomists for standard genome sequencing and annotation.</title>
        <authorList>
            <consortium name="The Broad Institute Genomics Platform"/>
            <consortium name="The Broad Institute Genome Sequencing Center for Infectious Disease"/>
            <person name="Wu L."/>
            <person name="Ma J."/>
        </authorList>
    </citation>
    <scope>NUCLEOTIDE SEQUENCE [LARGE SCALE GENOMIC DNA]</scope>
    <source>
        <strain evidence="15">KCTC 42447</strain>
    </source>
</reference>
<accession>A0ABV7T494</accession>
<evidence type="ECO:0000259" key="11">
    <source>
        <dbReference type="PROSITE" id="PS50111"/>
    </source>
</evidence>
<comment type="caution">
    <text evidence="14">The sequence shown here is derived from an EMBL/GenBank/DDBJ whole genome shotgun (WGS) entry which is preliminary data.</text>
</comment>
<dbReference type="PANTHER" id="PTHR32089:SF120">
    <property type="entry name" value="METHYL-ACCEPTING CHEMOTAXIS PROTEIN TLPQ"/>
    <property type="match status" value="1"/>
</dbReference>
<gene>
    <name evidence="14" type="ORF">ACFOMF_08140</name>
</gene>
<evidence type="ECO:0000256" key="6">
    <source>
        <dbReference type="ARBA" id="ARBA00023224"/>
    </source>
</evidence>
<dbReference type="Gene3D" id="1.10.287.950">
    <property type="entry name" value="Methyl-accepting chemotaxis protein"/>
    <property type="match status" value="1"/>
</dbReference>
<dbReference type="SMART" id="SM00304">
    <property type="entry name" value="HAMP"/>
    <property type="match status" value="1"/>
</dbReference>
<dbReference type="SMART" id="SM01358">
    <property type="entry name" value="HBM"/>
    <property type="match status" value="1"/>
</dbReference>
<evidence type="ECO:0000256" key="4">
    <source>
        <dbReference type="ARBA" id="ARBA00022989"/>
    </source>
</evidence>
<evidence type="ECO:0000256" key="10">
    <source>
        <dbReference type="SAM" id="Phobius"/>
    </source>
</evidence>
<keyword evidence="5 10" id="KW-0472">Membrane</keyword>
<organism evidence="14 15">
    <name type="scientific">Stutzerimonas tarimensis</name>
    <dbReference type="NCBI Taxonomy" id="1507735"/>
    <lineage>
        <taxon>Bacteria</taxon>
        <taxon>Pseudomonadati</taxon>
        <taxon>Pseudomonadota</taxon>
        <taxon>Gammaproteobacteria</taxon>
        <taxon>Pseudomonadales</taxon>
        <taxon>Pseudomonadaceae</taxon>
        <taxon>Stutzerimonas</taxon>
    </lineage>
</organism>
<dbReference type="Proteomes" id="UP001595630">
    <property type="component" value="Unassembled WGS sequence"/>
</dbReference>
<evidence type="ECO:0000256" key="3">
    <source>
        <dbReference type="ARBA" id="ARBA00022692"/>
    </source>
</evidence>
<keyword evidence="4 10" id="KW-1133">Transmembrane helix</keyword>
<feature type="domain" description="HBM" evidence="13">
    <location>
        <begin position="44"/>
        <end position="289"/>
    </location>
</feature>
<dbReference type="PRINTS" id="PR00260">
    <property type="entry name" value="CHEMTRNSDUCR"/>
</dbReference>
<sequence length="645" mass="68847">MGSLKEGLNDLSVGKKLGLGFGLVLMLTLLVMLIGLGALSATAKRSENLNRVSDLDRQALAVRNLELRVIYDRDDQQVAALQQAVEAMDERIKALAEWLDGTEGQDALAGLQAEVHRYASALESLEQARALREEAQHTLQQNAEATALSLGSLQRQAFSALEFGDDLSGAMDHVRGLGQLDSQLQHSRQLAQSLLYRPDPEAAGLTAASLATVGATVERLRKSLPPSLGSQLFLIDGMLTNFSNALEALEQAMLDTASARQTLEASSEAVSRHSRALFDLERDSLAAGQRLANMQLGGLTAVALLLGALAAWLIARQITRPLQQTLSFAQAISTGDLSGEINSARRDELGQLQRAMQNMRQNLRELIGSIGDSATRIASAANGLSNITERASLGIASQKQETDQVATAVSQMAATVQEVARNAVTASEATQQAGQQAHDGDRAVNAMLQQIDRMAGQVSRSAQAMDGLHKHSESIGSVLAVIRSVAEQTNLLALNAAIEAARAGDAGRGFAVVADEVRGLAQRTQQSTREIQELIETLQSGAENAARTMQESRELSTATLDLARSANQALTTISGQVSLVQNMNQQIAAAAEEQSAVAEEISRSVVKVRDETERSVNDSEQTASSSIELARLGGELQRQVGRFRL</sequence>
<name>A0ABV7T494_9GAMM</name>
<dbReference type="EMBL" id="JBHRXZ010000017">
    <property type="protein sequence ID" value="MFC3607741.1"/>
    <property type="molecule type" value="Genomic_DNA"/>
</dbReference>